<proteinExistence type="predicted"/>
<reference evidence="1 2" key="1">
    <citation type="submission" date="2018-01" db="EMBL/GenBank/DDBJ databases">
        <title>Lactobacillus phages that infect wine-derived L. plantarum strains.</title>
        <authorList>
            <person name="Kyrkou I."/>
            <person name="Hestbjerg Hansen L."/>
        </authorList>
    </citation>
    <scope>NUCLEOTIDE SEQUENCE [LARGE SCALE GENOMIC DNA]</scope>
</reference>
<evidence type="ECO:0000313" key="1">
    <source>
        <dbReference type="EMBL" id="AUV59879.1"/>
    </source>
</evidence>
<dbReference type="GeneID" id="54988789"/>
<keyword evidence="2" id="KW-1185">Reference proteome</keyword>
<dbReference type="Proteomes" id="UP000240437">
    <property type="component" value="Segment"/>
</dbReference>
<dbReference type="EMBL" id="MG765276">
    <property type="protein sequence ID" value="AUV59879.1"/>
    <property type="molecule type" value="Genomic_DNA"/>
</dbReference>
<organism evidence="1 2">
    <name type="scientific">Lactobacillus phage Nyseid</name>
    <dbReference type="NCBI Taxonomy" id="2079432"/>
    <lineage>
        <taxon>Viruses</taxon>
        <taxon>Duplodnaviria</taxon>
        <taxon>Heunggongvirae</taxon>
        <taxon>Uroviricota</taxon>
        <taxon>Caudoviricetes</taxon>
        <taxon>Tybeckvirinae</taxon>
        <taxon>Lenusvirus</taxon>
        <taxon>Lenusvirus nyseid</taxon>
    </lineage>
</organism>
<dbReference type="KEGG" id="vg:54988789"/>
<dbReference type="RefSeq" id="YP_009798339.1">
    <property type="nucleotide sequence ID" value="NC_047925.1"/>
</dbReference>
<name>A0A2K9VCF1_9CAUD</name>
<protein>
    <submittedName>
        <fullName evidence="1">Uncharacterized protein</fullName>
    </submittedName>
</protein>
<evidence type="ECO:0000313" key="2">
    <source>
        <dbReference type="Proteomes" id="UP000240437"/>
    </source>
</evidence>
<sequence>MNYYIYIKKEGIKLGKETSKSDFDENQVVEGFLNGGMLQYDAGVIEHLGTNEEIIRYGMLAPSSPEAQKLSYILYGIMNEKDLSQSESDYLDSIDSRFIGHIKKSDLSNREIVCLFLNTYWDWSKLEWTNDRTTSVVIKDLFKDYSNFCAKNRFGIHNRRMKYDNFKLYLSKYGNVKRYRKNSGGKITNVLVISNLPAYKESLTETPDFDLSKHTELKQA</sequence>
<accession>A0A2K9VCF1</accession>